<dbReference type="EMBL" id="CACRUT010000006">
    <property type="protein sequence ID" value="VYT79268.1"/>
    <property type="molecule type" value="Genomic_DNA"/>
</dbReference>
<gene>
    <name evidence="1" type="ORF">PCLFYP37_01132</name>
</gene>
<reference evidence="1" key="1">
    <citation type="submission" date="2019-11" db="EMBL/GenBank/DDBJ databases">
        <authorList>
            <person name="Feng L."/>
        </authorList>
    </citation>
    <scope>NUCLEOTIDE SEQUENCE</scope>
    <source>
        <strain evidence="1">PclaraLFYP37</strain>
    </source>
</reference>
<dbReference type="AlphaFoldDB" id="A0A6N2ZMX3"/>
<sequence length="57" mass="6499">MDKKIYIKPVCEVAEFEIQDSLLLSRSMIGVDNTPQDGMEGRANMNQGFTDIWGNEY</sequence>
<accession>A0A6N2ZMX3</accession>
<name>A0A6N2ZMX3_9BACT</name>
<organism evidence="1">
    <name type="scientific">Paraprevotella clara</name>
    <dbReference type="NCBI Taxonomy" id="454154"/>
    <lineage>
        <taxon>Bacteria</taxon>
        <taxon>Pseudomonadati</taxon>
        <taxon>Bacteroidota</taxon>
        <taxon>Bacteroidia</taxon>
        <taxon>Bacteroidales</taxon>
        <taxon>Prevotellaceae</taxon>
        <taxon>Paraprevotella</taxon>
    </lineage>
</organism>
<proteinExistence type="predicted"/>
<evidence type="ECO:0000313" key="1">
    <source>
        <dbReference type="EMBL" id="VYT79268.1"/>
    </source>
</evidence>
<protein>
    <submittedName>
        <fullName evidence="1">Uncharacterized protein</fullName>
    </submittedName>
</protein>
<dbReference type="RefSeq" id="WP_412441850.1">
    <property type="nucleotide sequence ID" value="NZ_CACRUT010000006.1"/>
</dbReference>